<sequence>MNGPCSRPAGTPLDAFGLGGWTFAVEPDELMPSVTWTWRDRIGTAAGRPDGMPGHHALHGEGIGCALISMDDRSVRLREPEGADEATVAQWIADQAVPRILAHLGEFVVHAGAVQAGDGRVALFLGPTGRGKSTLTGFLHREGWTLLGDDAARLSLQDGQAVAGALYRRLKLLPDSWNRLFPEPGTPPILTGRKVSVDLDAVLDPVAPRPVAAIFRIDMPGDTREPVAHRLSGAETCMELVRESFALDPTDRGRAAHRLPLAAAVAAAAPGFALSYPRDFAQLGRVRDLVAATLDRTAHARLGP</sequence>
<evidence type="ECO:0008006" key="3">
    <source>
        <dbReference type="Google" id="ProtNLM"/>
    </source>
</evidence>
<reference evidence="2" key="1">
    <citation type="journal article" date="2019" name="Int. J. Syst. Evol. Microbiol.">
        <title>The Global Catalogue of Microorganisms (GCM) 10K type strain sequencing project: providing services to taxonomists for standard genome sequencing and annotation.</title>
        <authorList>
            <consortium name="The Broad Institute Genomics Platform"/>
            <consortium name="The Broad Institute Genome Sequencing Center for Infectious Disease"/>
            <person name="Wu L."/>
            <person name="Ma J."/>
        </authorList>
    </citation>
    <scope>NUCLEOTIDE SEQUENCE [LARGE SCALE GENOMIC DNA]</scope>
    <source>
        <strain evidence="2">KACC 11588</strain>
    </source>
</reference>
<dbReference type="RefSeq" id="WP_209837885.1">
    <property type="nucleotide sequence ID" value="NZ_JAGGJP010000002.1"/>
</dbReference>
<dbReference type="Gene3D" id="3.40.50.300">
    <property type="entry name" value="P-loop containing nucleotide triphosphate hydrolases"/>
    <property type="match status" value="1"/>
</dbReference>
<dbReference type="InterPro" id="IPR027417">
    <property type="entry name" value="P-loop_NTPase"/>
</dbReference>
<dbReference type="SUPFAM" id="SSF53795">
    <property type="entry name" value="PEP carboxykinase-like"/>
    <property type="match status" value="1"/>
</dbReference>
<evidence type="ECO:0000313" key="2">
    <source>
        <dbReference type="Proteomes" id="UP001596056"/>
    </source>
</evidence>
<keyword evidence="2" id="KW-1185">Reference proteome</keyword>
<accession>A0ABW0S965</accession>
<comment type="caution">
    <text evidence="1">The sequence shown here is derived from an EMBL/GenBank/DDBJ whole genome shotgun (WGS) entry which is preliminary data.</text>
</comment>
<name>A0ABW0S965_9RHOB</name>
<dbReference type="EMBL" id="JBHSNA010000002">
    <property type="protein sequence ID" value="MFC5565453.1"/>
    <property type="molecule type" value="Genomic_DNA"/>
</dbReference>
<dbReference type="Proteomes" id="UP001596056">
    <property type="component" value="Unassembled WGS sequence"/>
</dbReference>
<evidence type="ECO:0000313" key="1">
    <source>
        <dbReference type="EMBL" id="MFC5565453.1"/>
    </source>
</evidence>
<organism evidence="1 2">
    <name type="scientific">Rubellimicrobium aerolatum</name>
    <dbReference type="NCBI Taxonomy" id="490979"/>
    <lineage>
        <taxon>Bacteria</taxon>
        <taxon>Pseudomonadati</taxon>
        <taxon>Pseudomonadota</taxon>
        <taxon>Alphaproteobacteria</taxon>
        <taxon>Rhodobacterales</taxon>
        <taxon>Roseobacteraceae</taxon>
        <taxon>Rubellimicrobium</taxon>
    </lineage>
</organism>
<gene>
    <name evidence="1" type="ORF">ACFPOC_03370</name>
</gene>
<protein>
    <recommendedName>
        <fullName evidence="3">Serine kinase</fullName>
    </recommendedName>
</protein>
<proteinExistence type="predicted"/>